<keyword evidence="1" id="KW-0472">Membrane</keyword>
<evidence type="ECO:0000313" key="3">
    <source>
        <dbReference type="Proteomes" id="UP000050360"/>
    </source>
</evidence>
<organism evidence="2 3">
    <name type="scientific">Candidatus Methanoperedens nitratireducens</name>
    <dbReference type="NCBI Taxonomy" id="1392998"/>
    <lineage>
        <taxon>Archaea</taxon>
        <taxon>Methanobacteriati</taxon>
        <taxon>Methanobacteriota</taxon>
        <taxon>Stenosarchaea group</taxon>
        <taxon>Methanomicrobia</taxon>
        <taxon>Methanosarcinales</taxon>
        <taxon>ANME-2 cluster</taxon>
        <taxon>Candidatus Methanoperedentaceae</taxon>
        <taxon>Candidatus Methanoperedens</taxon>
    </lineage>
</organism>
<dbReference type="Proteomes" id="UP000050360">
    <property type="component" value="Unassembled WGS sequence"/>
</dbReference>
<dbReference type="EMBL" id="LKCM01000172">
    <property type="protein sequence ID" value="KPQ43200.1"/>
    <property type="molecule type" value="Genomic_DNA"/>
</dbReference>
<protein>
    <submittedName>
        <fullName evidence="2">Uncharacterized protein</fullName>
    </submittedName>
</protein>
<dbReference type="AlphaFoldDB" id="A0A0P8CJR5"/>
<sequence length="159" mass="18785">MVLTSGAISDRDLNFRLNRINILDQEITRYRDYEWKATSFHTGFFVAILYLLINTDTQQNLINAIGSKNIIVYFILLLYLGIACGQLIDIHKKLDRSRVDRDNHLFYIGEPESKGNDKDNWFHNWIYIILFIIWLIVLFVSDSVLWYYSEPCLFCLCCT</sequence>
<keyword evidence="1" id="KW-0812">Transmembrane</keyword>
<feature type="transmembrane region" description="Helical" evidence="1">
    <location>
        <begin position="37"/>
        <end position="55"/>
    </location>
</feature>
<proteinExistence type="predicted"/>
<keyword evidence="1" id="KW-1133">Transmembrane helix</keyword>
<name>A0A0P8CJR5_9EURY</name>
<gene>
    <name evidence="2" type="ORF">MPEBLZ_02256</name>
</gene>
<comment type="caution">
    <text evidence="2">The sequence shown here is derived from an EMBL/GenBank/DDBJ whole genome shotgun (WGS) entry which is preliminary data.</text>
</comment>
<evidence type="ECO:0000256" key="1">
    <source>
        <dbReference type="SAM" id="Phobius"/>
    </source>
</evidence>
<evidence type="ECO:0000313" key="2">
    <source>
        <dbReference type="EMBL" id="KPQ43200.1"/>
    </source>
</evidence>
<feature type="transmembrane region" description="Helical" evidence="1">
    <location>
        <begin position="70"/>
        <end position="88"/>
    </location>
</feature>
<accession>A0A0P8CJR5</accession>
<feature type="transmembrane region" description="Helical" evidence="1">
    <location>
        <begin position="125"/>
        <end position="148"/>
    </location>
</feature>
<reference evidence="2 3" key="1">
    <citation type="submission" date="2015-09" db="EMBL/GenBank/DDBJ databases">
        <title>A metagenomics-based metabolic model of nitrate-dependent anaerobic oxidation of methane by Methanoperedens-like archaea.</title>
        <authorList>
            <person name="Arshad A."/>
            <person name="Speth D.R."/>
            <person name="De Graaf R.M."/>
            <person name="Op Den Camp H.J."/>
            <person name="Jetten M.S."/>
            <person name="Welte C.U."/>
        </authorList>
    </citation>
    <scope>NUCLEOTIDE SEQUENCE [LARGE SCALE GENOMIC DNA]</scope>
</reference>